<dbReference type="CDD" id="cd09912">
    <property type="entry name" value="DLP_2"/>
    <property type="match status" value="2"/>
</dbReference>
<dbReference type="Proteomes" id="UP000472971">
    <property type="component" value="Unassembled WGS sequence"/>
</dbReference>
<keyword evidence="11" id="KW-1185">Reference proteome</keyword>
<dbReference type="GO" id="GO:0016020">
    <property type="term" value="C:membrane"/>
    <property type="evidence" value="ECO:0007669"/>
    <property type="project" value="UniProtKB-SubCell"/>
</dbReference>
<feature type="compositionally biased region" description="Basic and acidic residues" evidence="7">
    <location>
        <begin position="574"/>
        <end position="583"/>
    </location>
</feature>
<evidence type="ECO:0000313" key="9">
    <source>
        <dbReference type="EMBL" id="MBA4536143.1"/>
    </source>
</evidence>
<evidence type="ECO:0000256" key="6">
    <source>
        <dbReference type="SAM" id="Coils"/>
    </source>
</evidence>
<evidence type="ECO:0000313" key="11">
    <source>
        <dbReference type="Proteomes" id="UP000472971"/>
    </source>
</evidence>
<keyword evidence="2" id="KW-0547">Nucleotide-binding</keyword>
<evidence type="ECO:0000256" key="2">
    <source>
        <dbReference type="ARBA" id="ARBA00022741"/>
    </source>
</evidence>
<evidence type="ECO:0000256" key="5">
    <source>
        <dbReference type="ARBA" id="ARBA00023136"/>
    </source>
</evidence>
<evidence type="ECO:0000256" key="7">
    <source>
        <dbReference type="SAM" id="MobiDB-lite"/>
    </source>
</evidence>
<dbReference type="RefSeq" id="WP_163239996.1">
    <property type="nucleotide sequence ID" value="NZ_JAAIWN010000004.1"/>
</dbReference>
<keyword evidence="4" id="KW-0342">GTP-binding</keyword>
<name>A0A6B3VW58_9BACI</name>
<dbReference type="InterPro" id="IPR027417">
    <property type="entry name" value="P-loop_NTPase"/>
</dbReference>
<evidence type="ECO:0000259" key="8">
    <source>
        <dbReference type="Pfam" id="PF00350"/>
    </source>
</evidence>
<feature type="coiled-coil region" evidence="6">
    <location>
        <begin position="310"/>
        <end position="341"/>
    </location>
</feature>
<dbReference type="EMBL" id="JAAIWN010000004">
    <property type="protein sequence ID" value="NEY80517.1"/>
    <property type="molecule type" value="Genomic_DNA"/>
</dbReference>
<protein>
    <submittedName>
        <fullName evidence="10">Dynamin family protein</fullName>
    </submittedName>
</protein>
<sequence length="1219" mass="140454">MVQTIEQQNTSLLTKVTALHTLFQKAGDKEVREKSAQLALKLHEGEFSIAFCGHFSAGKSSMINKLTGGNLLPSSPIPTSANLVKVKAGDDYAKVYFHHDKPSLYPAPYDYDEVKSYCKDGDQIKSIEISYSHSNLPKGTVILDTPGIDSTDDAHRIATESALHLADLVFYVMDYNHVQSELNFLFTKELTSAGKDLYLIINQIDKHREEELSFESFQAGVKNSFASWGVEPEKIFYTSLKDENHPLNQFSELQQFIQEKINIRGELLPKSVYYSLKKLTEEHLQYLSEQNEKLLHKQEQVLANLSKTERDNVRKQLPALKKELKELQSMLENRVDHFDKETNEILKNAYLMPYQTRELAENYLQACQSDFKVGLFFSKQKTAAEREKRLNVFYDDLAEKVKSQLEWHLKEHVLNTLKKYELHRAELGALAQSFSLTFHKEFLEKIVKTGARLSGDYVLNYTNDVANELKRLAKAELSHIRTELISALKHKYEQQEQLLNREIQRLNKLFDALAQIDEIEAELVAIKIKMEKFLRGEFNEADDQASVNELLDEIKQEEVNVQTGHKKKQSMKNKVNEQKETEISEPKATIETNEAQVKQVLNQLQLTAKEIQDVPGFKKIAAQLEEKANRLKSKGFTVALFGAFSAGKSSFANALIGEKLLPVSPNPTTATINKIMPVDEEHPNGTALVKLKDHDALYEDVSRSLKAFDLAANDLDSCFVKIEKVLNNANDYDSSVKTHYAFLHAFYSGFRSYRHLLGEVLKVDLQQFQEFVAKEEKSCLVEWIEVYYDCELTRKGITLVDTPGADSINARHTGVAFDYIKNSDACFFVTYYNHAFSKADREFLIQLGRVKDTFELDKMFFIINAIDLANNEEEMESVIDYVNNQLMTYGIRKPSLFPVSSLLALEEKIAGKSTDLSRMKQFEQAFYSFLSNDLMNIAISSAQAEIDRTVELLDNMIASSYEDQEVKEEKRRLIKEEKVFINKLLDEQNSLFLQNRLTQETDELAYYIKQRVFFRFGDFFKESFNPSILKDDGRNLKKAVQTALEDFLSFIGFDFAQEMRATTLRLEAFIHQLMREYQQTLTKQIAEINHNLSFSQYEASSLESIDFESAFIKTDRVIFKKALSYFKTPKGFFEKNEKQLMSDELERQLQEPAEMYLQLESKRMKDHYLNLLNKEFETFLQNINEQVSEFYEGILTVLGEGFPVERLLEIKETVLTSRQ</sequence>
<keyword evidence="5" id="KW-0472">Membrane</keyword>
<dbReference type="Pfam" id="PF00350">
    <property type="entry name" value="Dynamin_N"/>
    <property type="match status" value="2"/>
</dbReference>
<feature type="domain" description="Dynamin N-terminal" evidence="8">
    <location>
        <begin position="49"/>
        <end position="203"/>
    </location>
</feature>
<feature type="domain" description="Dynamin N-terminal" evidence="8">
    <location>
        <begin position="638"/>
        <end position="865"/>
    </location>
</feature>
<dbReference type="InterPro" id="IPR027094">
    <property type="entry name" value="Mitofusin_fam"/>
</dbReference>
<reference evidence="9 12" key="2">
    <citation type="submission" date="2020-07" db="EMBL/GenBank/DDBJ databases">
        <authorList>
            <person name="Feng H."/>
        </authorList>
    </citation>
    <scope>NUCLEOTIDE SEQUENCE [LARGE SCALE GENOMIC DNA]</scope>
    <source>
        <strain evidence="12">s-12</strain>
        <strain evidence="9">S-12</strain>
    </source>
</reference>
<dbReference type="PANTHER" id="PTHR10465">
    <property type="entry name" value="TRANSMEMBRANE GTPASE FZO1"/>
    <property type="match status" value="1"/>
</dbReference>
<dbReference type="PANTHER" id="PTHR10465:SF0">
    <property type="entry name" value="SARCALUMENIN"/>
    <property type="match status" value="1"/>
</dbReference>
<evidence type="ECO:0000313" key="10">
    <source>
        <dbReference type="EMBL" id="NEY80517.1"/>
    </source>
</evidence>
<evidence type="ECO:0000313" key="12">
    <source>
        <dbReference type="Proteomes" id="UP000570010"/>
    </source>
</evidence>
<dbReference type="AlphaFoldDB" id="A0A6B3VW58"/>
<feature type="coiled-coil region" evidence="6">
    <location>
        <begin position="485"/>
        <end position="512"/>
    </location>
</feature>
<evidence type="ECO:0000256" key="4">
    <source>
        <dbReference type="ARBA" id="ARBA00023134"/>
    </source>
</evidence>
<comment type="caution">
    <text evidence="10">The sequence shown here is derived from an EMBL/GenBank/DDBJ whole genome shotgun (WGS) entry which is preliminary data.</text>
</comment>
<keyword evidence="6" id="KW-0175">Coiled coil</keyword>
<dbReference type="SUPFAM" id="SSF52540">
    <property type="entry name" value="P-loop containing nucleoside triphosphate hydrolases"/>
    <property type="match status" value="2"/>
</dbReference>
<dbReference type="GO" id="GO:0003924">
    <property type="term" value="F:GTPase activity"/>
    <property type="evidence" value="ECO:0007669"/>
    <property type="project" value="InterPro"/>
</dbReference>
<gene>
    <name evidence="10" type="ORF">G4D64_03045</name>
    <name evidence="9" type="ORF">H1Z61_03050</name>
</gene>
<reference evidence="10 11" key="1">
    <citation type="submission" date="2020-02" db="EMBL/GenBank/DDBJ databases">
        <title>Bacillus aquiflavi sp. nov., isolated from yellow water of strong flavor Chinese baijiu in Yibin region of China.</title>
        <authorList>
            <person name="Xie J."/>
        </authorList>
    </citation>
    <scope>NUCLEOTIDE SEQUENCE [LARGE SCALE GENOMIC DNA]</scope>
    <source>
        <strain evidence="10 11">3H-10</strain>
    </source>
</reference>
<dbReference type="EMBL" id="JACEIO010000004">
    <property type="protein sequence ID" value="MBA4536143.1"/>
    <property type="molecule type" value="Genomic_DNA"/>
</dbReference>
<evidence type="ECO:0000256" key="1">
    <source>
        <dbReference type="ARBA" id="ARBA00004370"/>
    </source>
</evidence>
<dbReference type="GO" id="GO:0005525">
    <property type="term" value="F:GTP binding"/>
    <property type="evidence" value="ECO:0007669"/>
    <property type="project" value="UniProtKB-KW"/>
</dbReference>
<dbReference type="Gene3D" id="3.40.50.300">
    <property type="entry name" value="P-loop containing nucleotide triphosphate hydrolases"/>
    <property type="match status" value="2"/>
</dbReference>
<evidence type="ECO:0000256" key="3">
    <source>
        <dbReference type="ARBA" id="ARBA00022801"/>
    </source>
</evidence>
<proteinExistence type="predicted"/>
<dbReference type="Proteomes" id="UP000570010">
    <property type="component" value="Unassembled WGS sequence"/>
</dbReference>
<accession>A0A6B3VW58</accession>
<keyword evidence="3" id="KW-0378">Hydrolase</keyword>
<dbReference type="GO" id="GO:0008053">
    <property type="term" value="P:mitochondrial fusion"/>
    <property type="evidence" value="ECO:0007669"/>
    <property type="project" value="TreeGrafter"/>
</dbReference>
<comment type="subcellular location">
    <subcellularLocation>
        <location evidence="1">Membrane</location>
    </subcellularLocation>
</comment>
<feature type="region of interest" description="Disordered" evidence="7">
    <location>
        <begin position="561"/>
        <end position="583"/>
    </location>
</feature>
<dbReference type="InterPro" id="IPR045063">
    <property type="entry name" value="Dynamin_N"/>
</dbReference>
<organism evidence="10 11">
    <name type="scientific">Bacillus aquiflavi</name>
    <dbReference type="NCBI Taxonomy" id="2672567"/>
    <lineage>
        <taxon>Bacteria</taxon>
        <taxon>Bacillati</taxon>
        <taxon>Bacillota</taxon>
        <taxon>Bacilli</taxon>
        <taxon>Bacillales</taxon>
        <taxon>Bacillaceae</taxon>
        <taxon>Bacillus</taxon>
    </lineage>
</organism>